<sequence length="50" mass="5586">MVDKSAQADIRGINIDKAVKGFADEALVLKKFLIQATTKAREIRYYTRAG</sequence>
<name>A0A0F8ZJS7_9ZZZZ</name>
<accession>A0A0F8ZJS7</accession>
<reference evidence="1" key="1">
    <citation type="journal article" date="2015" name="Nature">
        <title>Complex archaea that bridge the gap between prokaryotes and eukaryotes.</title>
        <authorList>
            <person name="Spang A."/>
            <person name="Saw J.H."/>
            <person name="Jorgensen S.L."/>
            <person name="Zaremba-Niedzwiedzka K."/>
            <person name="Martijn J."/>
            <person name="Lind A.E."/>
            <person name="van Eijk R."/>
            <person name="Schleper C."/>
            <person name="Guy L."/>
            <person name="Ettema T.J."/>
        </authorList>
    </citation>
    <scope>NUCLEOTIDE SEQUENCE</scope>
</reference>
<organism evidence="1">
    <name type="scientific">marine sediment metagenome</name>
    <dbReference type="NCBI Taxonomy" id="412755"/>
    <lineage>
        <taxon>unclassified sequences</taxon>
        <taxon>metagenomes</taxon>
        <taxon>ecological metagenomes</taxon>
    </lineage>
</organism>
<proteinExistence type="predicted"/>
<dbReference type="EMBL" id="LAZR01059973">
    <property type="protein sequence ID" value="KKK66664.1"/>
    <property type="molecule type" value="Genomic_DNA"/>
</dbReference>
<feature type="non-terminal residue" evidence="1">
    <location>
        <position position="50"/>
    </location>
</feature>
<protein>
    <submittedName>
        <fullName evidence="1">Uncharacterized protein</fullName>
    </submittedName>
</protein>
<gene>
    <name evidence="1" type="ORF">LCGC14_2961790</name>
</gene>
<comment type="caution">
    <text evidence="1">The sequence shown here is derived from an EMBL/GenBank/DDBJ whole genome shotgun (WGS) entry which is preliminary data.</text>
</comment>
<dbReference type="AlphaFoldDB" id="A0A0F8ZJS7"/>
<evidence type="ECO:0000313" key="1">
    <source>
        <dbReference type="EMBL" id="KKK66664.1"/>
    </source>
</evidence>